<accession>A0A4P5NNG0</accession>
<comment type="subunit">
    <text evidence="9 10">Homodimer. Probably interacts with PlsY.</text>
</comment>
<name>A0A4P5NNG0_9PROT</name>
<dbReference type="PIRSF" id="PIRSF002465">
    <property type="entry name" value="Phsphlp_syn_PlsX"/>
    <property type="match status" value="1"/>
</dbReference>
<keyword evidence="12" id="KW-1185">Reference proteome</keyword>
<dbReference type="Proteomes" id="UP000315095">
    <property type="component" value="Unassembled WGS sequence"/>
</dbReference>
<evidence type="ECO:0000313" key="12">
    <source>
        <dbReference type="Proteomes" id="UP000315095"/>
    </source>
</evidence>
<dbReference type="NCBIfam" id="TIGR00182">
    <property type="entry name" value="plsX"/>
    <property type="match status" value="1"/>
</dbReference>
<dbReference type="PANTHER" id="PTHR30100:SF1">
    <property type="entry name" value="PHOSPHATE ACYLTRANSFERASE"/>
    <property type="match status" value="1"/>
</dbReference>
<evidence type="ECO:0000256" key="6">
    <source>
        <dbReference type="ARBA" id="ARBA00023209"/>
    </source>
</evidence>
<dbReference type="SUPFAM" id="SSF53659">
    <property type="entry name" value="Isocitrate/Isopropylmalate dehydrogenase-like"/>
    <property type="match status" value="1"/>
</dbReference>
<evidence type="ECO:0000256" key="3">
    <source>
        <dbReference type="ARBA" id="ARBA00022516"/>
    </source>
</evidence>
<keyword evidence="4 10" id="KW-0808">Transferase</keyword>
<evidence type="ECO:0000256" key="2">
    <source>
        <dbReference type="ARBA" id="ARBA00022490"/>
    </source>
</evidence>
<dbReference type="UniPathway" id="UPA00085"/>
<dbReference type="GO" id="GO:0043811">
    <property type="term" value="F:phosphate:acyl-[acyl carrier protein] acyltransferase activity"/>
    <property type="evidence" value="ECO:0007669"/>
    <property type="project" value="UniProtKB-UniRule"/>
</dbReference>
<dbReference type="GO" id="GO:0008654">
    <property type="term" value="P:phospholipid biosynthetic process"/>
    <property type="evidence" value="ECO:0007669"/>
    <property type="project" value="UniProtKB-KW"/>
</dbReference>
<keyword evidence="2 10" id="KW-0963">Cytoplasm</keyword>
<dbReference type="InterPro" id="IPR012281">
    <property type="entry name" value="Phospholipid_synth_PlsX-like"/>
</dbReference>
<reference evidence="12" key="1">
    <citation type="submission" date="2017-01" db="EMBL/GenBank/DDBJ databases">
        <title>Komagataeibacter sp. MSKU9 whole genome sequencing project.</title>
        <authorList>
            <person name="Matsutani M."/>
            <person name="Naloka K."/>
            <person name="Theeragool G."/>
            <person name="Yakushi T."/>
            <person name="Matsushita K."/>
        </authorList>
    </citation>
    <scope>NUCLEOTIDE SEQUENCE [LARGE SCALE GENOMIC DNA]</scope>
    <source>
        <strain evidence="12">MSKU9</strain>
    </source>
</reference>
<protein>
    <recommendedName>
        <fullName evidence="8 10">Phosphate acyltransferase</fullName>
        <ecNumber evidence="8 10">2.3.1.274</ecNumber>
    </recommendedName>
    <alternativeName>
        <fullName evidence="10">Acyl-ACP phosphotransacylase</fullName>
    </alternativeName>
    <alternativeName>
        <fullName evidence="10">Acyl-[acyl-carrier-protein]--phosphate acyltransferase</fullName>
    </alternativeName>
    <alternativeName>
        <fullName evidence="10">Phosphate-acyl-ACP acyltransferase</fullName>
    </alternativeName>
</protein>
<keyword evidence="3 10" id="KW-0444">Lipid biosynthesis</keyword>
<comment type="caution">
    <text evidence="11">The sequence shown here is derived from an EMBL/GenBank/DDBJ whole genome shotgun (WGS) entry which is preliminary data.</text>
</comment>
<dbReference type="InterPro" id="IPR003664">
    <property type="entry name" value="FA_synthesis"/>
</dbReference>
<evidence type="ECO:0000256" key="9">
    <source>
        <dbReference type="ARBA" id="ARBA00046608"/>
    </source>
</evidence>
<dbReference type="GO" id="GO:0006633">
    <property type="term" value="P:fatty acid biosynthetic process"/>
    <property type="evidence" value="ECO:0007669"/>
    <property type="project" value="UniProtKB-UniRule"/>
</dbReference>
<dbReference type="HAMAP" id="MF_00019">
    <property type="entry name" value="PlsX"/>
    <property type="match status" value="1"/>
</dbReference>
<organism evidence="11 12">
    <name type="scientific">Komagataeibacter diospyri</name>
    <dbReference type="NCBI Taxonomy" id="1932662"/>
    <lineage>
        <taxon>Bacteria</taxon>
        <taxon>Pseudomonadati</taxon>
        <taxon>Pseudomonadota</taxon>
        <taxon>Alphaproteobacteria</taxon>
        <taxon>Acetobacterales</taxon>
        <taxon>Acetobacteraceae</taxon>
        <taxon>Komagataeibacter</taxon>
    </lineage>
</organism>
<evidence type="ECO:0000313" key="11">
    <source>
        <dbReference type="EMBL" id="GCE83190.1"/>
    </source>
</evidence>
<keyword evidence="11" id="KW-0012">Acyltransferase</keyword>
<dbReference type="EC" id="2.3.1.274" evidence="8 10"/>
<comment type="similarity">
    <text evidence="10">Belongs to the PlsX family.</text>
</comment>
<dbReference type="PANTHER" id="PTHR30100">
    <property type="entry name" value="FATTY ACID/PHOSPHOLIPID SYNTHESIS PROTEIN PLSX"/>
    <property type="match status" value="1"/>
</dbReference>
<evidence type="ECO:0000256" key="4">
    <source>
        <dbReference type="ARBA" id="ARBA00022679"/>
    </source>
</evidence>
<keyword evidence="6 10" id="KW-0594">Phospholipid biosynthesis</keyword>
<keyword evidence="7 10" id="KW-1208">Phospholipid metabolism</keyword>
<sequence>MGRAYGRAWWPSRPGRTGKGGAKVVLPDLARSFLTRHKTSMSETGSSFSETGSYTLAIDGMGGDGGPEVVVAGLAIAADRHPSARILLVGDEAKLSGLLSRHPRAADICTILPAGSAIPMDMKPTAALRVRDSSMRLAMDAVAKGAAQGVVSAGNSGAMLALAKIVVKTLPGISRPAMAALSPTTRGDVVMLDLGANVSCDWRNLVEFAIMGEAFAKAVLGLPAPTIGLLNVGSEELKGDERLRQAAEVLRGSALARQFHGFVEGHDITAGTTDVVVTDGFTGNVALKTGEGALKMAFTLLRQVFTSSLLGRIGYLLVRPGLERMKEWLDPRRYNGAVFVGLNGVVVKSHGGTDAEGFAAAVDVAMDMVTHRFTDGIRDRLAHMEKLTSVKAVPDQQQAVPAS</sequence>
<evidence type="ECO:0000256" key="8">
    <source>
        <dbReference type="ARBA" id="ARBA00024069"/>
    </source>
</evidence>
<dbReference type="AlphaFoldDB" id="A0A4P5NNG0"/>
<dbReference type="GO" id="GO:0005737">
    <property type="term" value="C:cytoplasm"/>
    <property type="evidence" value="ECO:0007669"/>
    <property type="project" value="UniProtKB-SubCell"/>
</dbReference>
<evidence type="ECO:0000256" key="1">
    <source>
        <dbReference type="ARBA" id="ARBA00001232"/>
    </source>
</evidence>
<comment type="catalytic activity">
    <reaction evidence="1 10">
        <text>a fatty acyl-[ACP] + phosphate = an acyl phosphate + holo-[ACP]</text>
        <dbReference type="Rhea" id="RHEA:42292"/>
        <dbReference type="Rhea" id="RHEA-COMP:9685"/>
        <dbReference type="Rhea" id="RHEA-COMP:14125"/>
        <dbReference type="ChEBI" id="CHEBI:43474"/>
        <dbReference type="ChEBI" id="CHEBI:59918"/>
        <dbReference type="ChEBI" id="CHEBI:64479"/>
        <dbReference type="ChEBI" id="CHEBI:138651"/>
        <dbReference type="EC" id="2.3.1.274"/>
    </reaction>
</comment>
<evidence type="ECO:0000256" key="5">
    <source>
        <dbReference type="ARBA" id="ARBA00023098"/>
    </source>
</evidence>
<gene>
    <name evidence="10 11" type="primary">plsX</name>
    <name evidence="11" type="ORF">MSKU9_1331</name>
</gene>
<comment type="pathway">
    <text evidence="10">Lipid metabolism; phospholipid metabolism.</text>
</comment>
<dbReference type="Pfam" id="PF02504">
    <property type="entry name" value="FA_synthesis"/>
    <property type="match status" value="1"/>
</dbReference>
<comment type="function">
    <text evidence="10">Catalyzes the reversible formation of acyl-phosphate (acyl-PO(4)) from acyl-[acyl-carrier-protein] (acyl-ACP). This enzyme utilizes acyl-ACP as fatty acyl donor, but not acyl-CoA.</text>
</comment>
<comment type="subcellular location">
    <subcellularLocation>
        <location evidence="10">Cytoplasm</location>
    </subcellularLocation>
    <text evidence="10">Associated with the membrane possibly through PlsY.</text>
</comment>
<dbReference type="Gene3D" id="3.40.718.10">
    <property type="entry name" value="Isopropylmalate Dehydrogenase"/>
    <property type="match status" value="1"/>
</dbReference>
<evidence type="ECO:0000256" key="7">
    <source>
        <dbReference type="ARBA" id="ARBA00023264"/>
    </source>
</evidence>
<proteinExistence type="inferred from homology"/>
<evidence type="ECO:0000256" key="10">
    <source>
        <dbReference type="HAMAP-Rule" id="MF_00019"/>
    </source>
</evidence>
<dbReference type="EMBL" id="BDLU01000032">
    <property type="protein sequence ID" value="GCE83190.1"/>
    <property type="molecule type" value="Genomic_DNA"/>
</dbReference>
<keyword evidence="5 10" id="KW-0443">Lipid metabolism</keyword>